<dbReference type="Pfam" id="PF02653">
    <property type="entry name" value="BPD_transp_2"/>
    <property type="match status" value="1"/>
</dbReference>
<evidence type="ECO:0000256" key="5">
    <source>
        <dbReference type="ARBA" id="ARBA00023136"/>
    </source>
</evidence>
<sequence length="316" mass="33293">MGMLKTLRTPRMGLIVVALILAAAPLAFSNPYQYDVAIHVLLNAMVAVGLNLLMGYAGQISLGHAGFFGLGAYVTAVLSANYGWPVYLSMPAALVVVAILAFLVARPILRLSGHYLAMATLGLGILISIVLRTEAGITGGPDGMMAPPLSVGDTPIYDERYWYALIAVLLLITVWLALNLIDSPVGRALRAVHGSEVAAEVVGVHTLGYKVLIFVVSAVLAALAGVLTAHYSGFVTPDLANFIYSIEFVTMVVLGGMASTYGALIGAVILTLLPQFLTGVDELEMMVLGLILMVVVIFMPTGLVPTLGRLMPGGRR</sequence>
<dbReference type="Proteomes" id="UP001460888">
    <property type="component" value="Unassembled WGS sequence"/>
</dbReference>
<proteinExistence type="predicted"/>
<name>A0ABV2B0P0_9GAMM</name>
<keyword evidence="3 6" id="KW-0812">Transmembrane</keyword>
<feature type="transmembrane region" description="Helical" evidence="6">
    <location>
        <begin position="65"/>
        <end position="84"/>
    </location>
</feature>
<feature type="transmembrane region" description="Helical" evidence="6">
    <location>
        <begin position="39"/>
        <end position="58"/>
    </location>
</feature>
<accession>A0ABV2B0P0</accession>
<comment type="caution">
    <text evidence="7">The sequence shown here is derived from an EMBL/GenBank/DDBJ whole genome shotgun (WGS) entry which is preliminary data.</text>
</comment>
<keyword evidence="4 6" id="KW-1133">Transmembrane helix</keyword>
<feature type="transmembrane region" description="Helical" evidence="6">
    <location>
        <begin position="161"/>
        <end position="181"/>
    </location>
</feature>
<feature type="transmembrane region" description="Helical" evidence="6">
    <location>
        <begin position="116"/>
        <end position="141"/>
    </location>
</feature>
<gene>
    <name evidence="7" type="ORF">SADO_06807</name>
</gene>
<keyword evidence="5 6" id="KW-0472">Membrane</keyword>
<feature type="transmembrane region" description="Helical" evidence="6">
    <location>
        <begin position="285"/>
        <end position="307"/>
    </location>
</feature>
<evidence type="ECO:0000313" key="7">
    <source>
        <dbReference type="EMBL" id="MES1928944.1"/>
    </source>
</evidence>
<feature type="transmembrane region" description="Helical" evidence="6">
    <location>
        <begin position="90"/>
        <end position="109"/>
    </location>
</feature>
<evidence type="ECO:0000313" key="8">
    <source>
        <dbReference type="Proteomes" id="UP001460888"/>
    </source>
</evidence>
<keyword evidence="8" id="KW-1185">Reference proteome</keyword>
<comment type="subcellular location">
    <subcellularLocation>
        <location evidence="1">Cell inner membrane</location>
        <topology evidence="1">Multi-pass membrane protein</topology>
    </subcellularLocation>
</comment>
<evidence type="ECO:0000256" key="2">
    <source>
        <dbReference type="ARBA" id="ARBA00022475"/>
    </source>
</evidence>
<dbReference type="PANTHER" id="PTHR30482:SF18">
    <property type="entry name" value="BRANCHED AMINO ACID TRANSPORT SYSTEM PERMEASE"/>
    <property type="match status" value="1"/>
</dbReference>
<dbReference type="PANTHER" id="PTHR30482">
    <property type="entry name" value="HIGH-AFFINITY BRANCHED-CHAIN AMINO ACID TRANSPORT SYSTEM PERMEASE"/>
    <property type="match status" value="1"/>
</dbReference>
<dbReference type="InterPro" id="IPR043428">
    <property type="entry name" value="LivM-like"/>
</dbReference>
<dbReference type="CDD" id="cd06581">
    <property type="entry name" value="TM_PBP1_LivM_like"/>
    <property type="match status" value="1"/>
</dbReference>
<feature type="transmembrane region" description="Helical" evidence="6">
    <location>
        <begin position="251"/>
        <end position="273"/>
    </location>
</feature>
<evidence type="ECO:0000256" key="3">
    <source>
        <dbReference type="ARBA" id="ARBA00022692"/>
    </source>
</evidence>
<organism evidence="7 8">
    <name type="scientific">Salinisphaera dokdonensis CL-ES53</name>
    <dbReference type="NCBI Taxonomy" id="1304272"/>
    <lineage>
        <taxon>Bacteria</taxon>
        <taxon>Pseudomonadati</taxon>
        <taxon>Pseudomonadota</taxon>
        <taxon>Gammaproteobacteria</taxon>
        <taxon>Salinisphaerales</taxon>
        <taxon>Salinisphaeraceae</taxon>
        <taxon>Salinisphaera</taxon>
    </lineage>
</organism>
<reference evidence="7 8" key="1">
    <citation type="submission" date="2013-03" db="EMBL/GenBank/DDBJ databases">
        <title>Salinisphaera dokdonensis CL-ES53 Genome Sequencing.</title>
        <authorList>
            <person name="Li C."/>
            <person name="Lai Q."/>
            <person name="Shao Z."/>
        </authorList>
    </citation>
    <scope>NUCLEOTIDE SEQUENCE [LARGE SCALE GENOMIC DNA]</scope>
    <source>
        <strain evidence="7 8">CL-ES53</strain>
    </source>
</reference>
<protein>
    <submittedName>
        <fullName evidence="7">Branched-chain amino acid ABC transporter, permease component (LivM-like) protein</fullName>
    </submittedName>
</protein>
<evidence type="ECO:0000256" key="6">
    <source>
        <dbReference type="SAM" id="Phobius"/>
    </source>
</evidence>
<feature type="transmembrane region" description="Helical" evidence="6">
    <location>
        <begin position="211"/>
        <end position="231"/>
    </location>
</feature>
<evidence type="ECO:0000256" key="1">
    <source>
        <dbReference type="ARBA" id="ARBA00004429"/>
    </source>
</evidence>
<keyword evidence="2" id="KW-1003">Cell membrane</keyword>
<dbReference type="RefSeq" id="WP_353110382.1">
    <property type="nucleotide sequence ID" value="NZ_APND01000002.1"/>
</dbReference>
<dbReference type="EMBL" id="APND01000002">
    <property type="protein sequence ID" value="MES1928944.1"/>
    <property type="molecule type" value="Genomic_DNA"/>
</dbReference>
<dbReference type="InterPro" id="IPR001851">
    <property type="entry name" value="ABC_transp_permease"/>
</dbReference>
<evidence type="ECO:0000256" key="4">
    <source>
        <dbReference type="ARBA" id="ARBA00022989"/>
    </source>
</evidence>